<evidence type="ECO:0000256" key="4">
    <source>
        <dbReference type="SAM" id="MobiDB-lite"/>
    </source>
</evidence>
<evidence type="ECO:0000313" key="7">
    <source>
        <dbReference type="Proteomes" id="UP001189429"/>
    </source>
</evidence>
<comment type="similarity">
    <text evidence="1">Belongs to the DeSI family.</text>
</comment>
<organism evidence="6 7">
    <name type="scientific">Prorocentrum cordatum</name>
    <dbReference type="NCBI Taxonomy" id="2364126"/>
    <lineage>
        <taxon>Eukaryota</taxon>
        <taxon>Sar</taxon>
        <taxon>Alveolata</taxon>
        <taxon>Dinophyceae</taxon>
        <taxon>Prorocentrales</taxon>
        <taxon>Prorocentraceae</taxon>
        <taxon>Prorocentrum</taxon>
    </lineage>
</organism>
<reference evidence="6" key="1">
    <citation type="submission" date="2023-10" db="EMBL/GenBank/DDBJ databases">
        <authorList>
            <person name="Chen Y."/>
            <person name="Shah S."/>
            <person name="Dougan E. K."/>
            <person name="Thang M."/>
            <person name="Chan C."/>
        </authorList>
    </citation>
    <scope>NUCLEOTIDE SEQUENCE [LARGE SCALE GENOMIC DNA]</scope>
</reference>
<dbReference type="PANTHER" id="PTHR12378:SF80">
    <property type="entry name" value="IP06716P-RELATED"/>
    <property type="match status" value="1"/>
</dbReference>
<sequence>MGNRSGCCGPDRRPEPVTVNIYDLHGTGSALFKNMNVLLRAAGTGAFHAGVEVFGQEWSFGYRESSRSGVYCTAPRESELHSYRESIFMGETRLGRHEVERLIQMMSTRWKGDTYDMLSRNCCHFCDELCMKLDVDPLPDWLNSLAAVGAALGGAQEREAFETNRALGRRRALSGEPAPDARSATEKTPRARRAEPVSSGPLAEEREAFEANRALGRRRALSGEPAPDARSATEKTPRARRAELVSSGPLAEDSRTPKNRPSADEAHITPRSAAVQGRVTSRSLPKSARSSKDAQVAQKDPWLQRDLLDPDVFKDHWRLQAAKWCFSIEQGRDWAETEGAKLRSMLRHMYDPVRREASGRTPPARLAKLRMIQGSEDKDKGGKDRGSSKGSIKDKDGGGKDKGSESGSDDKGSKDKGSEGNKDKGSIKEKDGGKDKGSEGSKDKGGKDKGREGSKDKGSKRQREDSDGEIVELVELTVMEWRSRGSVGRAASSATTYQRVTLFEGNRGEDAVVVDERKLSGANNGNRIGVALNINGQQKVSVSYAAVASIKQEKLQDWFIGIAKRFVAGSIGDVDELRTERKAL</sequence>
<keyword evidence="2" id="KW-0645">Protease</keyword>
<dbReference type="InterPro" id="IPR008580">
    <property type="entry name" value="PPPDE_dom"/>
</dbReference>
<feature type="non-terminal residue" evidence="6">
    <location>
        <position position="584"/>
    </location>
</feature>
<evidence type="ECO:0000256" key="1">
    <source>
        <dbReference type="ARBA" id="ARBA00008140"/>
    </source>
</evidence>
<name>A0ABN9WKE7_9DINO</name>
<comment type="caution">
    <text evidence="6">The sequence shown here is derived from an EMBL/GenBank/DDBJ whole genome shotgun (WGS) entry which is preliminary data.</text>
</comment>
<evidence type="ECO:0000259" key="5">
    <source>
        <dbReference type="PROSITE" id="PS51858"/>
    </source>
</evidence>
<evidence type="ECO:0000256" key="3">
    <source>
        <dbReference type="ARBA" id="ARBA00022801"/>
    </source>
</evidence>
<feature type="region of interest" description="Disordered" evidence="4">
    <location>
        <begin position="163"/>
        <end position="298"/>
    </location>
</feature>
<feature type="compositionally biased region" description="Basic and acidic residues" evidence="4">
    <location>
        <begin position="252"/>
        <end position="268"/>
    </location>
</feature>
<gene>
    <name evidence="6" type="ORF">PCOR1329_LOCUS67385</name>
</gene>
<dbReference type="EMBL" id="CAUYUJ010018727">
    <property type="protein sequence ID" value="CAK0885898.1"/>
    <property type="molecule type" value="Genomic_DNA"/>
</dbReference>
<feature type="compositionally biased region" description="Basic and acidic residues" evidence="4">
    <location>
        <begin position="231"/>
        <end position="243"/>
    </location>
</feature>
<dbReference type="Pfam" id="PF05903">
    <property type="entry name" value="Peptidase_C97"/>
    <property type="match status" value="1"/>
</dbReference>
<feature type="compositionally biased region" description="Basic and acidic residues" evidence="4">
    <location>
        <begin position="375"/>
        <end position="465"/>
    </location>
</feature>
<protein>
    <recommendedName>
        <fullName evidence="5">PPPDE domain-containing protein</fullName>
    </recommendedName>
</protein>
<keyword evidence="7" id="KW-1185">Reference proteome</keyword>
<dbReference type="InterPro" id="IPR042266">
    <property type="entry name" value="PPPDE_sf"/>
</dbReference>
<dbReference type="PROSITE" id="PS51858">
    <property type="entry name" value="PPPDE"/>
    <property type="match status" value="1"/>
</dbReference>
<dbReference type="Gene3D" id="3.90.1720.30">
    <property type="entry name" value="PPPDE domains"/>
    <property type="match status" value="1"/>
</dbReference>
<proteinExistence type="inferred from homology"/>
<dbReference type="Proteomes" id="UP001189429">
    <property type="component" value="Unassembled WGS sequence"/>
</dbReference>
<accession>A0ABN9WKE7</accession>
<keyword evidence="3" id="KW-0378">Hydrolase</keyword>
<evidence type="ECO:0000256" key="2">
    <source>
        <dbReference type="ARBA" id="ARBA00022670"/>
    </source>
</evidence>
<feature type="domain" description="PPPDE" evidence="5">
    <location>
        <begin position="15"/>
        <end position="153"/>
    </location>
</feature>
<feature type="region of interest" description="Disordered" evidence="4">
    <location>
        <begin position="353"/>
        <end position="468"/>
    </location>
</feature>
<feature type="compositionally biased region" description="Basic and acidic residues" evidence="4">
    <location>
        <begin position="183"/>
        <end position="195"/>
    </location>
</feature>
<evidence type="ECO:0000313" key="6">
    <source>
        <dbReference type="EMBL" id="CAK0885898.1"/>
    </source>
</evidence>
<dbReference type="SMART" id="SM01179">
    <property type="entry name" value="DUF862"/>
    <property type="match status" value="1"/>
</dbReference>
<dbReference type="PANTHER" id="PTHR12378">
    <property type="entry name" value="DESUMOYLATING ISOPEPTIDASE"/>
    <property type="match status" value="1"/>
</dbReference>